<gene>
    <name evidence="3" type="ORF">M9980_09480</name>
</gene>
<keyword evidence="1" id="KW-0812">Transmembrane</keyword>
<evidence type="ECO:0000313" key="4">
    <source>
        <dbReference type="Proteomes" id="UP001055580"/>
    </source>
</evidence>
<reference evidence="3" key="1">
    <citation type="submission" date="2022-05" db="EMBL/GenBank/DDBJ databases">
        <title>Sphingomonas sp. strain RMG20 Genome sequencing and assembly.</title>
        <authorList>
            <person name="Kim I."/>
        </authorList>
    </citation>
    <scope>NUCLEOTIDE SEQUENCE</scope>
    <source>
        <strain evidence="3">RMG20</strain>
    </source>
</reference>
<keyword evidence="1" id="KW-1133">Transmembrane helix</keyword>
<accession>A0ABY4TQZ3</accession>
<keyword evidence="1" id="KW-0472">Membrane</keyword>
<name>A0ABY4TQZ3_9SPHN</name>
<feature type="signal peptide" evidence="2">
    <location>
        <begin position="1"/>
        <end position="24"/>
    </location>
</feature>
<evidence type="ECO:0000313" key="3">
    <source>
        <dbReference type="EMBL" id="URW74804.1"/>
    </source>
</evidence>
<feature type="chain" id="PRO_5045149989" evidence="2">
    <location>
        <begin position="25"/>
        <end position="82"/>
    </location>
</feature>
<dbReference type="EMBL" id="CP098401">
    <property type="protein sequence ID" value="URW74804.1"/>
    <property type="molecule type" value="Genomic_DNA"/>
</dbReference>
<proteinExistence type="predicted"/>
<feature type="transmembrane region" description="Helical" evidence="1">
    <location>
        <begin position="40"/>
        <end position="56"/>
    </location>
</feature>
<keyword evidence="2" id="KW-0732">Signal</keyword>
<dbReference type="Proteomes" id="UP001055580">
    <property type="component" value="Chromosome"/>
</dbReference>
<evidence type="ECO:0000256" key="2">
    <source>
        <dbReference type="SAM" id="SignalP"/>
    </source>
</evidence>
<dbReference type="RefSeq" id="WP_250749817.1">
    <property type="nucleotide sequence ID" value="NZ_CP098401.1"/>
</dbReference>
<evidence type="ECO:0000256" key="1">
    <source>
        <dbReference type="SAM" id="Phobius"/>
    </source>
</evidence>
<protein>
    <submittedName>
        <fullName evidence="3">Uncharacterized protein</fullName>
    </submittedName>
</protein>
<sequence>MNAIIRTASATALMALVSPDTLYAAAPHSGQVIHDGFELSDLALFACAVLGVWFARRSMRARAAAKRQTSPGPFVSSEVEKP</sequence>
<keyword evidence="4" id="KW-1185">Reference proteome</keyword>
<organism evidence="3 4">
    <name type="scientific">Sphingomonas donggukensis</name>
    <dbReference type="NCBI Taxonomy" id="2949093"/>
    <lineage>
        <taxon>Bacteria</taxon>
        <taxon>Pseudomonadati</taxon>
        <taxon>Pseudomonadota</taxon>
        <taxon>Alphaproteobacteria</taxon>
        <taxon>Sphingomonadales</taxon>
        <taxon>Sphingomonadaceae</taxon>
        <taxon>Sphingomonas</taxon>
    </lineage>
</organism>